<feature type="compositionally biased region" description="Basic and acidic residues" evidence="1">
    <location>
        <begin position="9"/>
        <end position="18"/>
    </location>
</feature>
<sequence>MQSRSKKKRVEEVQTRDLKRSRKRKGGELAVHVNNRWCHPGHVTVTCHLCSPDIELFGSKFSSILFNQRVHQFSPWEELGVAENVSHPLLRLHFGKQYNDD</sequence>
<dbReference type="EMBL" id="JAHRIP010043020">
    <property type="protein sequence ID" value="MEQ2297541.1"/>
    <property type="molecule type" value="Genomic_DNA"/>
</dbReference>
<feature type="region of interest" description="Disordered" evidence="1">
    <location>
        <begin position="1"/>
        <end position="27"/>
    </location>
</feature>
<evidence type="ECO:0000256" key="1">
    <source>
        <dbReference type="SAM" id="MobiDB-lite"/>
    </source>
</evidence>
<dbReference type="Proteomes" id="UP001469553">
    <property type="component" value="Unassembled WGS sequence"/>
</dbReference>
<accession>A0ABV0YVT6</accession>
<evidence type="ECO:0000313" key="3">
    <source>
        <dbReference type="Proteomes" id="UP001469553"/>
    </source>
</evidence>
<comment type="caution">
    <text evidence="2">The sequence shown here is derived from an EMBL/GenBank/DDBJ whole genome shotgun (WGS) entry which is preliminary data.</text>
</comment>
<reference evidence="2 3" key="1">
    <citation type="submission" date="2021-06" db="EMBL/GenBank/DDBJ databases">
        <authorList>
            <person name="Palmer J.M."/>
        </authorList>
    </citation>
    <scope>NUCLEOTIDE SEQUENCE [LARGE SCALE GENOMIC DNA]</scope>
    <source>
        <strain evidence="2 3">AS_MEX2019</strain>
        <tissue evidence="2">Muscle</tissue>
    </source>
</reference>
<organism evidence="2 3">
    <name type="scientific">Ameca splendens</name>
    <dbReference type="NCBI Taxonomy" id="208324"/>
    <lineage>
        <taxon>Eukaryota</taxon>
        <taxon>Metazoa</taxon>
        <taxon>Chordata</taxon>
        <taxon>Craniata</taxon>
        <taxon>Vertebrata</taxon>
        <taxon>Euteleostomi</taxon>
        <taxon>Actinopterygii</taxon>
        <taxon>Neopterygii</taxon>
        <taxon>Teleostei</taxon>
        <taxon>Neoteleostei</taxon>
        <taxon>Acanthomorphata</taxon>
        <taxon>Ovalentaria</taxon>
        <taxon>Atherinomorphae</taxon>
        <taxon>Cyprinodontiformes</taxon>
        <taxon>Goodeidae</taxon>
        <taxon>Ameca</taxon>
    </lineage>
</organism>
<gene>
    <name evidence="2" type="ORF">AMECASPLE_035711</name>
</gene>
<protein>
    <submittedName>
        <fullName evidence="2">Uncharacterized protein</fullName>
    </submittedName>
</protein>
<keyword evidence="3" id="KW-1185">Reference proteome</keyword>
<evidence type="ECO:0000313" key="2">
    <source>
        <dbReference type="EMBL" id="MEQ2297541.1"/>
    </source>
</evidence>
<name>A0ABV0YVT6_9TELE</name>
<proteinExistence type="predicted"/>